<evidence type="ECO:0000313" key="7">
    <source>
        <dbReference type="EMBL" id="CAD7656974.1"/>
    </source>
</evidence>
<dbReference type="Pfam" id="PF00089">
    <property type="entry name" value="Trypsin"/>
    <property type="match status" value="2"/>
</dbReference>
<organism evidence="7">
    <name type="scientific">Oppiella nova</name>
    <dbReference type="NCBI Taxonomy" id="334625"/>
    <lineage>
        <taxon>Eukaryota</taxon>
        <taxon>Metazoa</taxon>
        <taxon>Ecdysozoa</taxon>
        <taxon>Arthropoda</taxon>
        <taxon>Chelicerata</taxon>
        <taxon>Arachnida</taxon>
        <taxon>Acari</taxon>
        <taxon>Acariformes</taxon>
        <taxon>Sarcoptiformes</taxon>
        <taxon>Oribatida</taxon>
        <taxon>Brachypylina</taxon>
        <taxon>Oppioidea</taxon>
        <taxon>Oppiidae</taxon>
        <taxon>Oppiella</taxon>
    </lineage>
</organism>
<dbReference type="GO" id="GO:0016485">
    <property type="term" value="P:protein processing"/>
    <property type="evidence" value="ECO:0007669"/>
    <property type="project" value="UniProtKB-ARBA"/>
</dbReference>
<dbReference type="PROSITE" id="PS00135">
    <property type="entry name" value="TRYPSIN_SER"/>
    <property type="match status" value="1"/>
</dbReference>
<keyword evidence="8" id="KW-1185">Reference proteome</keyword>
<dbReference type="InterPro" id="IPR018114">
    <property type="entry name" value="TRYPSIN_HIS"/>
</dbReference>
<name>A0A7R9MDI3_9ACAR</name>
<feature type="chain" id="PRO_5036211488" description="Peptidase S1 domain-containing protein" evidence="5">
    <location>
        <begin position="18"/>
        <end position="480"/>
    </location>
</feature>
<keyword evidence="3" id="KW-1015">Disulfide bond</keyword>
<dbReference type="SUPFAM" id="SSF50494">
    <property type="entry name" value="Trypsin-like serine proteases"/>
    <property type="match status" value="2"/>
</dbReference>
<evidence type="ECO:0000313" key="8">
    <source>
        <dbReference type="Proteomes" id="UP000728032"/>
    </source>
</evidence>
<dbReference type="EMBL" id="OC926952">
    <property type="protein sequence ID" value="CAD7656974.1"/>
    <property type="molecule type" value="Genomic_DNA"/>
</dbReference>
<dbReference type="PROSITE" id="PS50240">
    <property type="entry name" value="TRYPSIN_DOM"/>
    <property type="match status" value="2"/>
</dbReference>
<feature type="domain" description="Peptidase S1" evidence="6">
    <location>
        <begin position="55"/>
        <end position="322"/>
    </location>
</feature>
<dbReference type="Gene3D" id="2.40.10.10">
    <property type="entry name" value="Trypsin-like serine proteases"/>
    <property type="match status" value="4"/>
</dbReference>
<dbReference type="PROSITE" id="PS00134">
    <property type="entry name" value="TRYPSIN_HIS"/>
    <property type="match status" value="2"/>
</dbReference>
<dbReference type="InterPro" id="IPR001254">
    <property type="entry name" value="Trypsin_dom"/>
</dbReference>
<dbReference type="PRINTS" id="PR00722">
    <property type="entry name" value="CHYMOTRYPSIN"/>
</dbReference>
<dbReference type="PANTHER" id="PTHR24252">
    <property type="entry name" value="ACROSIN-RELATED"/>
    <property type="match status" value="1"/>
</dbReference>
<dbReference type="GO" id="GO:0004252">
    <property type="term" value="F:serine-type endopeptidase activity"/>
    <property type="evidence" value="ECO:0007669"/>
    <property type="project" value="InterPro"/>
</dbReference>
<keyword evidence="4" id="KW-0720">Serine protease</keyword>
<dbReference type="EMBL" id="CAJPVJ010012127">
    <property type="protein sequence ID" value="CAG2174161.1"/>
    <property type="molecule type" value="Genomic_DNA"/>
</dbReference>
<dbReference type="FunFam" id="2.40.10.10:FF:000047">
    <property type="entry name" value="Trypsin eta"/>
    <property type="match status" value="1"/>
</dbReference>
<keyword evidence="2" id="KW-0964">Secreted</keyword>
<evidence type="ECO:0000256" key="5">
    <source>
        <dbReference type="SAM" id="SignalP"/>
    </source>
</evidence>
<dbReference type="InterPro" id="IPR001314">
    <property type="entry name" value="Peptidase_S1A"/>
</dbReference>
<evidence type="ECO:0000256" key="3">
    <source>
        <dbReference type="ARBA" id="ARBA00023157"/>
    </source>
</evidence>
<dbReference type="InterPro" id="IPR009003">
    <property type="entry name" value="Peptidase_S1_PA"/>
</dbReference>
<gene>
    <name evidence="7" type="ORF">ONB1V03_LOCUS13610</name>
</gene>
<accession>A0A7R9MDI3</accession>
<dbReference type="FunFam" id="2.40.10.10:FF:000068">
    <property type="entry name" value="transmembrane protease serine 2"/>
    <property type="match status" value="1"/>
</dbReference>
<evidence type="ECO:0000256" key="4">
    <source>
        <dbReference type="RuleBase" id="RU363034"/>
    </source>
</evidence>
<dbReference type="InterPro" id="IPR033116">
    <property type="entry name" value="TRYPSIN_SER"/>
</dbReference>
<dbReference type="SMART" id="SM00020">
    <property type="entry name" value="Tryp_SPc"/>
    <property type="match status" value="2"/>
</dbReference>
<sequence>MNTILVVCLALAVSCGAVRLPVPYEVYVRNGGLPVPEALRTGKWYNPYNGTDSYVVGGTNAKAGEVPHIASLATSSHFCGSSILDANTLITAAHCVDGSSASSIKARVGSLKHASGGQQVQVQAIRSNAQYNPSTIDYDIAILKLASALTLDNNNVKAITLPSSEPASGSSTLVAGWGTTRAGAGTLPADLQRANVNIVARATCNSNYGSGITDRMICAAVTGGGVDACQGDSGGPLTQNGVLVGVVSWGRSCALAAYPGVYTNVATVISATILGDPVLKPQIIGGTDAKRGDNPHMCSLRSYSHGCGASIISAKWAITAAHCVAGVSPSARTLRCGTLLHASGGKDYAIAEIITHPDYNSGSPLNNDIALLRIEAEFDLGTQDSNIIQLAAQGSDVAAGTVVTITGWGRLQNGVNIFPDTLQTVDIPVVERNDCKEKNRDILPVTDAMFCAGLPDGGVDACQVWPTYVAIKLEIVLQSF</sequence>
<feature type="signal peptide" evidence="5">
    <location>
        <begin position="1"/>
        <end position="17"/>
    </location>
</feature>
<protein>
    <recommendedName>
        <fullName evidence="6">Peptidase S1 domain-containing protein</fullName>
    </recommendedName>
</protein>
<dbReference type="AlphaFoldDB" id="A0A7R9MDI3"/>
<comment type="subcellular location">
    <subcellularLocation>
        <location evidence="1">Secreted</location>
    </subcellularLocation>
</comment>
<dbReference type="OrthoDB" id="6514235at2759"/>
<dbReference type="GO" id="GO:0005576">
    <property type="term" value="C:extracellular region"/>
    <property type="evidence" value="ECO:0007669"/>
    <property type="project" value="UniProtKB-SubCell"/>
</dbReference>
<keyword evidence="4" id="KW-0645">Protease</keyword>
<dbReference type="InterPro" id="IPR043504">
    <property type="entry name" value="Peptidase_S1_PA_chymotrypsin"/>
</dbReference>
<dbReference type="CDD" id="cd00190">
    <property type="entry name" value="Tryp_SPc"/>
    <property type="match status" value="2"/>
</dbReference>
<dbReference type="PANTHER" id="PTHR24252:SF7">
    <property type="entry name" value="HYALIN"/>
    <property type="match status" value="1"/>
</dbReference>
<feature type="domain" description="Peptidase S1" evidence="6">
    <location>
        <begin position="318"/>
        <end position="463"/>
    </location>
</feature>
<keyword evidence="5" id="KW-0732">Signal</keyword>
<evidence type="ECO:0000256" key="1">
    <source>
        <dbReference type="ARBA" id="ARBA00004613"/>
    </source>
</evidence>
<dbReference type="Proteomes" id="UP000728032">
    <property type="component" value="Unassembled WGS sequence"/>
</dbReference>
<keyword evidence="4" id="KW-0378">Hydrolase</keyword>
<evidence type="ECO:0000259" key="6">
    <source>
        <dbReference type="PROSITE" id="PS50240"/>
    </source>
</evidence>
<proteinExistence type="predicted"/>
<reference evidence="7" key="1">
    <citation type="submission" date="2020-11" db="EMBL/GenBank/DDBJ databases">
        <authorList>
            <person name="Tran Van P."/>
        </authorList>
    </citation>
    <scope>NUCLEOTIDE SEQUENCE</scope>
</reference>
<evidence type="ECO:0000256" key="2">
    <source>
        <dbReference type="ARBA" id="ARBA00022525"/>
    </source>
</evidence>